<keyword evidence="6" id="KW-1185">Reference proteome</keyword>
<dbReference type="AlphaFoldDB" id="A0A166MUU0"/>
<evidence type="ECO:0000256" key="3">
    <source>
        <dbReference type="ARBA" id="ARBA00022827"/>
    </source>
</evidence>
<accession>A0A166MUU0</accession>
<dbReference type="EMBL" id="LFIW01002653">
    <property type="protein sequence ID" value="KZL65020.1"/>
    <property type="molecule type" value="Genomic_DNA"/>
</dbReference>
<organism evidence="5 6">
    <name type="scientific">Colletotrichum incanum</name>
    <name type="common">Soybean anthracnose fungus</name>
    <dbReference type="NCBI Taxonomy" id="1573173"/>
    <lineage>
        <taxon>Eukaryota</taxon>
        <taxon>Fungi</taxon>
        <taxon>Dikarya</taxon>
        <taxon>Ascomycota</taxon>
        <taxon>Pezizomycotina</taxon>
        <taxon>Sordariomycetes</taxon>
        <taxon>Hypocreomycetidae</taxon>
        <taxon>Glomerellales</taxon>
        <taxon>Glomerellaceae</taxon>
        <taxon>Colletotrichum</taxon>
        <taxon>Colletotrichum spaethianum species complex</taxon>
    </lineage>
</organism>
<comment type="similarity">
    <text evidence="1">Belongs to the oxygen-dependent FAD-linked oxidoreductase family.</text>
</comment>
<keyword evidence="4" id="KW-0560">Oxidoreductase</keyword>
<keyword evidence="2" id="KW-0285">Flavoprotein</keyword>
<evidence type="ECO:0000256" key="4">
    <source>
        <dbReference type="ARBA" id="ARBA00023002"/>
    </source>
</evidence>
<evidence type="ECO:0000256" key="2">
    <source>
        <dbReference type="ARBA" id="ARBA00022630"/>
    </source>
</evidence>
<sequence>MARPGSNNIQNDITIDLGLMAKTTYSPRKELAMLLPGGTWTDVYHEVEKHNAESDLDGRRVAGGRESTFAIDGLLTGGGKMSYTCRSVNYEVVLADGSILQANDTENEDLFRVLKGGGNNFCIVTRFDMVYVLIERHMGREIVYAKESTLYSATP</sequence>
<dbReference type="STRING" id="1573173.A0A166MUU0"/>
<evidence type="ECO:0000256" key="1">
    <source>
        <dbReference type="ARBA" id="ARBA00005466"/>
    </source>
</evidence>
<protein>
    <submittedName>
        <fullName evidence="5">Fad binding domain-containing protein</fullName>
    </submittedName>
</protein>
<name>A0A166MUU0_COLIC</name>
<dbReference type="Proteomes" id="UP000076584">
    <property type="component" value="Unassembled WGS sequence"/>
</dbReference>
<dbReference type="InterPro" id="IPR036318">
    <property type="entry name" value="FAD-bd_PCMH-like_sf"/>
</dbReference>
<comment type="caution">
    <text evidence="5">The sequence shown here is derived from an EMBL/GenBank/DDBJ whole genome shotgun (WGS) entry which is preliminary data.</text>
</comment>
<dbReference type="PANTHER" id="PTHR42973">
    <property type="entry name" value="BINDING OXIDOREDUCTASE, PUTATIVE (AFU_ORTHOLOGUE AFUA_1G17690)-RELATED"/>
    <property type="match status" value="1"/>
</dbReference>
<keyword evidence="3" id="KW-0274">FAD</keyword>
<gene>
    <name evidence="5" type="ORF">CI238_04670</name>
</gene>
<dbReference type="InterPro" id="IPR050416">
    <property type="entry name" value="FAD-linked_Oxidoreductase"/>
</dbReference>
<evidence type="ECO:0000313" key="6">
    <source>
        <dbReference type="Proteomes" id="UP000076584"/>
    </source>
</evidence>
<dbReference type="PANTHER" id="PTHR42973:SF53">
    <property type="entry name" value="FAD-BINDING PCMH-TYPE DOMAIN-CONTAINING PROTEIN-RELATED"/>
    <property type="match status" value="1"/>
</dbReference>
<dbReference type="Gene3D" id="3.30.465.10">
    <property type="match status" value="1"/>
</dbReference>
<dbReference type="SUPFAM" id="SSF56176">
    <property type="entry name" value="FAD-binding/transporter-associated domain-like"/>
    <property type="match status" value="1"/>
</dbReference>
<evidence type="ECO:0000313" key="5">
    <source>
        <dbReference type="EMBL" id="KZL65020.1"/>
    </source>
</evidence>
<dbReference type="GO" id="GO:0016491">
    <property type="term" value="F:oxidoreductase activity"/>
    <property type="evidence" value="ECO:0007669"/>
    <property type="project" value="UniProtKB-KW"/>
</dbReference>
<dbReference type="InterPro" id="IPR016169">
    <property type="entry name" value="FAD-bd_PCMH_sub2"/>
</dbReference>
<reference evidence="5 6" key="1">
    <citation type="submission" date="2015-06" db="EMBL/GenBank/DDBJ databases">
        <title>Survival trade-offs in plant roots during colonization by closely related pathogenic and mutualistic fungi.</title>
        <authorList>
            <person name="Hacquard S."/>
            <person name="Kracher B."/>
            <person name="Hiruma K."/>
            <person name="Weinman A."/>
            <person name="Muench P."/>
            <person name="Garrido Oter R."/>
            <person name="Ver Loren van Themaat E."/>
            <person name="Dallerey J.-F."/>
            <person name="Damm U."/>
            <person name="Henrissat B."/>
            <person name="Lespinet O."/>
            <person name="Thon M."/>
            <person name="Kemen E."/>
            <person name="McHardy A.C."/>
            <person name="Schulze-Lefert P."/>
            <person name="O'Connell R.J."/>
        </authorList>
    </citation>
    <scope>NUCLEOTIDE SEQUENCE [LARGE SCALE GENOMIC DNA]</scope>
    <source>
        <strain evidence="5 6">MAFF 238704</strain>
    </source>
</reference>
<dbReference type="GO" id="GO:0050660">
    <property type="term" value="F:flavin adenine dinucleotide binding"/>
    <property type="evidence" value="ECO:0007669"/>
    <property type="project" value="InterPro"/>
</dbReference>
<proteinExistence type="inferred from homology"/>